<sequence length="379" mass="41209">MPVMEDPLPPPPPSSSSSSRRYRHGTSLASDPTNPTISALLNDSPPGNTPRRGPTMNPFLPSKFRGLGCAASTAARQVSVPEAIRASAEWDRKKDKDRVEMVGGRKKGRAVVVKGRKKKGGFMRRGSGGDEGVELIAGCGSVQACGVVEDAAWCGMGVEVAGDVDFVVPGGGGRRNGGGGSGRVRIDAGATRIGHRERPSLRRPNVNPENLFLDFDSGYAPAPPSLDVYGSGLRHYRHVRHPSPEGSTEAMMLKGSLLITEERIRVPDRYHGWRLDVDNMSYEQLLDLGDRIGYVNTGLKEDEIRRCVRKAKVPSLTEFPRISSAKPDKKCSICQEEYEEEDDIGKLACGHGYHLSCIKQWLSQKNTCPVCKSEAVTRT</sequence>
<evidence type="ECO:0000313" key="2">
    <source>
        <dbReference type="Proteomes" id="UP001057402"/>
    </source>
</evidence>
<proteinExistence type="predicted"/>
<evidence type="ECO:0000313" key="1">
    <source>
        <dbReference type="EMBL" id="KAI4324670.1"/>
    </source>
</evidence>
<name>A0ACB9MKL1_9MYRT</name>
<accession>A0ACB9MKL1</accession>
<gene>
    <name evidence="1" type="ORF">MLD38_030137</name>
</gene>
<protein>
    <submittedName>
        <fullName evidence="1">Uncharacterized protein</fullName>
    </submittedName>
</protein>
<keyword evidence="2" id="KW-1185">Reference proteome</keyword>
<reference evidence="2" key="1">
    <citation type="journal article" date="2023" name="Front. Plant Sci.">
        <title>Chromosomal-level genome assembly of Melastoma candidum provides insights into trichome evolution.</title>
        <authorList>
            <person name="Zhong Y."/>
            <person name="Wu W."/>
            <person name="Sun C."/>
            <person name="Zou P."/>
            <person name="Liu Y."/>
            <person name="Dai S."/>
            <person name="Zhou R."/>
        </authorList>
    </citation>
    <scope>NUCLEOTIDE SEQUENCE [LARGE SCALE GENOMIC DNA]</scope>
</reference>
<comment type="caution">
    <text evidence="1">The sequence shown here is derived from an EMBL/GenBank/DDBJ whole genome shotgun (WGS) entry which is preliminary data.</text>
</comment>
<organism evidence="1 2">
    <name type="scientific">Melastoma candidum</name>
    <dbReference type="NCBI Taxonomy" id="119954"/>
    <lineage>
        <taxon>Eukaryota</taxon>
        <taxon>Viridiplantae</taxon>
        <taxon>Streptophyta</taxon>
        <taxon>Embryophyta</taxon>
        <taxon>Tracheophyta</taxon>
        <taxon>Spermatophyta</taxon>
        <taxon>Magnoliopsida</taxon>
        <taxon>eudicotyledons</taxon>
        <taxon>Gunneridae</taxon>
        <taxon>Pentapetalae</taxon>
        <taxon>rosids</taxon>
        <taxon>malvids</taxon>
        <taxon>Myrtales</taxon>
        <taxon>Melastomataceae</taxon>
        <taxon>Melastomatoideae</taxon>
        <taxon>Melastomateae</taxon>
        <taxon>Melastoma</taxon>
    </lineage>
</organism>
<dbReference type="EMBL" id="CM042888">
    <property type="protein sequence ID" value="KAI4324670.1"/>
    <property type="molecule type" value="Genomic_DNA"/>
</dbReference>
<dbReference type="Proteomes" id="UP001057402">
    <property type="component" value="Chromosome 9"/>
</dbReference>